<comment type="caution">
    <text evidence="1">The sequence shown here is derived from an EMBL/GenBank/DDBJ whole genome shotgun (WGS) entry which is preliminary data.</text>
</comment>
<evidence type="ECO:0000313" key="1">
    <source>
        <dbReference type="EMBL" id="RRT49194.1"/>
    </source>
</evidence>
<dbReference type="EMBL" id="AMZH03013485">
    <property type="protein sequence ID" value="RRT49194.1"/>
    <property type="molecule type" value="Genomic_DNA"/>
</dbReference>
<protein>
    <submittedName>
        <fullName evidence="1">Uncharacterized protein</fullName>
    </submittedName>
</protein>
<dbReference type="AlphaFoldDB" id="A0A426YBU1"/>
<evidence type="ECO:0000313" key="2">
    <source>
        <dbReference type="Proteomes" id="UP000287651"/>
    </source>
</evidence>
<sequence>MTVKMANATDESLARDYKQQCTTEKPEETMQVIDVLNFQRCRSKGEVSRREIAHETRFNTGGRHIGYYCELLVQKLKLPASLTVLLLV</sequence>
<gene>
    <name evidence="1" type="ORF">B296_00035564</name>
</gene>
<proteinExistence type="predicted"/>
<reference evidence="1 2" key="1">
    <citation type="journal article" date="2014" name="Agronomy (Basel)">
        <title>A Draft Genome Sequence for Ensete ventricosum, the Drought-Tolerant Tree Against Hunger.</title>
        <authorList>
            <person name="Harrison J."/>
            <person name="Moore K.A."/>
            <person name="Paszkiewicz K."/>
            <person name="Jones T."/>
            <person name="Grant M."/>
            <person name="Ambacheew D."/>
            <person name="Muzemil S."/>
            <person name="Studholme D.J."/>
        </authorList>
    </citation>
    <scope>NUCLEOTIDE SEQUENCE [LARGE SCALE GENOMIC DNA]</scope>
</reference>
<name>A0A426YBU1_ENSVE</name>
<dbReference type="Proteomes" id="UP000287651">
    <property type="component" value="Unassembled WGS sequence"/>
</dbReference>
<accession>A0A426YBU1</accession>
<organism evidence="1 2">
    <name type="scientific">Ensete ventricosum</name>
    <name type="common">Abyssinian banana</name>
    <name type="synonym">Musa ensete</name>
    <dbReference type="NCBI Taxonomy" id="4639"/>
    <lineage>
        <taxon>Eukaryota</taxon>
        <taxon>Viridiplantae</taxon>
        <taxon>Streptophyta</taxon>
        <taxon>Embryophyta</taxon>
        <taxon>Tracheophyta</taxon>
        <taxon>Spermatophyta</taxon>
        <taxon>Magnoliopsida</taxon>
        <taxon>Liliopsida</taxon>
        <taxon>Zingiberales</taxon>
        <taxon>Musaceae</taxon>
        <taxon>Ensete</taxon>
    </lineage>
</organism>